<organism evidence="5 6">
    <name type="scientific">Adineta steineri</name>
    <dbReference type="NCBI Taxonomy" id="433720"/>
    <lineage>
        <taxon>Eukaryota</taxon>
        <taxon>Metazoa</taxon>
        <taxon>Spiralia</taxon>
        <taxon>Gnathifera</taxon>
        <taxon>Rotifera</taxon>
        <taxon>Eurotatoria</taxon>
        <taxon>Bdelloidea</taxon>
        <taxon>Adinetida</taxon>
        <taxon>Adinetidae</taxon>
        <taxon>Adineta</taxon>
    </lineage>
</organism>
<dbReference type="Proteomes" id="UP000663891">
    <property type="component" value="Unassembled WGS sequence"/>
</dbReference>
<evidence type="ECO:0000313" key="4">
    <source>
        <dbReference type="EMBL" id="CAF1035670.1"/>
    </source>
</evidence>
<comment type="caution">
    <text evidence="5">The sequence shown here is derived from an EMBL/GenBank/DDBJ whole genome shotgun (WGS) entry which is preliminary data.</text>
</comment>
<feature type="transmembrane region" description="Helical" evidence="3">
    <location>
        <begin position="70"/>
        <end position="96"/>
    </location>
</feature>
<name>A0A819FSR3_9BILA</name>
<feature type="transmembrane region" description="Helical" evidence="3">
    <location>
        <begin position="162"/>
        <end position="179"/>
    </location>
</feature>
<keyword evidence="3" id="KW-0812">Transmembrane</keyword>
<dbReference type="Proteomes" id="UP000663881">
    <property type="component" value="Unassembled WGS sequence"/>
</dbReference>
<sequence>MLKQRRIGTPQPSPSEGSSSSPPPGRGTPTGGWVCGNCKRKPHQTCEDPWSCDCQCTVGGPEDVVQKSTAIIGGIVLVVSGLALSLLTGGIGWGLVGGAMVGAGISSTCNAAGKAIKGERMNGKEYFDDVVFGALLGMATGGISAGGEMIAMNIAKQGVTRLFIRILVGALVGIVSKAIDELKQCFTGRKNWSDFGKGPGPDGNGGGMAASWGTCALVGGLAGLGSHISTHLTTNVTSELSKSAIRVIVSSITAATCDAAVQGINIAVGKQKKYDVKRTLSSAAVGAGMAAAQEITKNAIYRAAGGKQSFLVKRANREAIKKKVPLKHQQKVHQALKNLKKIPLRTLDEKASRAATYTYSKQQEAEYDARHTTRIQDIDSRLELETQLKDQAAQEIKMATTQEHKKSLVQVIKTHQQNVDNLKTQRTGETQNYDRYKQQLAAFRHDNMMNNDNAHNLIGEKVGQIAVDIDDLENGERGTYTHNRHGGCGERGGGCHGGCGERGSGCDGGCGERGGSCDEGCGDRGYGCAGGCDGESGAGCSDRGGSCDEGCGDRGYGCAGDCDGESGAGCSDRGGAVVWIRED</sequence>
<protein>
    <submittedName>
        <fullName evidence="5">Uncharacterized protein</fullName>
    </submittedName>
</protein>
<reference evidence="5" key="1">
    <citation type="submission" date="2021-02" db="EMBL/GenBank/DDBJ databases">
        <authorList>
            <person name="Nowell W R."/>
        </authorList>
    </citation>
    <scope>NUCLEOTIDE SEQUENCE</scope>
</reference>
<evidence type="ECO:0000256" key="2">
    <source>
        <dbReference type="SAM" id="MobiDB-lite"/>
    </source>
</evidence>
<dbReference type="OrthoDB" id="10040764at2759"/>
<keyword evidence="3" id="KW-0472">Membrane</keyword>
<feature type="transmembrane region" description="Helical" evidence="3">
    <location>
        <begin position="130"/>
        <end position="150"/>
    </location>
</feature>
<feature type="compositionally biased region" description="Low complexity" evidence="2">
    <location>
        <begin position="8"/>
        <end position="20"/>
    </location>
</feature>
<dbReference type="EMBL" id="CAJOAY010001676">
    <property type="protein sequence ID" value="CAF3873267.1"/>
    <property type="molecule type" value="Genomic_DNA"/>
</dbReference>
<keyword evidence="1" id="KW-0175">Coiled coil</keyword>
<evidence type="ECO:0000313" key="5">
    <source>
        <dbReference type="EMBL" id="CAF3873267.1"/>
    </source>
</evidence>
<keyword evidence="3" id="KW-1133">Transmembrane helix</keyword>
<evidence type="ECO:0000256" key="1">
    <source>
        <dbReference type="SAM" id="Coils"/>
    </source>
</evidence>
<dbReference type="EMBL" id="CAJNON010000149">
    <property type="protein sequence ID" value="CAF1035670.1"/>
    <property type="molecule type" value="Genomic_DNA"/>
</dbReference>
<feature type="coiled-coil region" evidence="1">
    <location>
        <begin position="405"/>
        <end position="439"/>
    </location>
</feature>
<dbReference type="AlphaFoldDB" id="A0A819FSR3"/>
<feature type="region of interest" description="Disordered" evidence="2">
    <location>
        <begin position="1"/>
        <end position="28"/>
    </location>
</feature>
<evidence type="ECO:0000256" key="3">
    <source>
        <dbReference type="SAM" id="Phobius"/>
    </source>
</evidence>
<gene>
    <name evidence="5" type="ORF">OKA104_LOCUS22726</name>
    <name evidence="4" type="ORF">VCS650_LOCUS16580</name>
</gene>
<accession>A0A819FSR3</accession>
<evidence type="ECO:0000313" key="6">
    <source>
        <dbReference type="Proteomes" id="UP000663881"/>
    </source>
</evidence>
<proteinExistence type="predicted"/>